<evidence type="ECO:0000313" key="1">
    <source>
        <dbReference type="EMBL" id="RGR68040.1"/>
    </source>
</evidence>
<dbReference type="RefSeq" id="WP_117896145.1">
    <property type="nucleotide sequence ID" value="NZ_CABJCV010000029.1"/>
</dbReference>
<proteinExistence type="predicted"/>
<dbReference type="Gene3D" id="3.40.50.1820">
    <property type="entry name" value="alpha/beta hydrolase"/>
    <property type="match status" value="1"/>
</dbReference>
<gene>
    <name evidence="1" type="ORF">DWY25_16430</name>
</gene>
<dbReference type="AlphaFoldDB" id="A0A412FIT0"/>
<sequence>MRIEECLEKSRFEAQGSIVLNGQPIPYRTVCEDNFFVDEEGQPTATIFSYAYFRSDVADPSTRPVLFAYNGGPGCSSLWVHAGLFGPRRVKLEDELHLPTVPPFELEDNPHCLLDLCDIVLVDPVGTGFGRLIQEKARPDFYDADGDVKAMAMFIEQWLTRYNRRNSPILLAGESYGTGRSALLAAELLGAGPIKPDTLGLSVSGIMLLGSTFFEANPAEPSAVNLITMAATNHYHHPDGKPDRDTFIAQAFDFAKTEYLSALFQGDALPEEEQKAIAEKLAYFTGIETEFWIRHHLRIDMQKEFAHLLLKDQGLAVGFYDGRYAWKDDPAIRDSNVIADDPAMGQYTPAFQTAFALICKELNISFNRSSKGLVFDVNETWQRKSKSSPAQALAGAMRRNPKLRVFFASGLYDLCTTAGNARYLATHSHLDPSRVVIGEYPSGHMAYLGEESAKLLGADMREFFTQAIGK</sequence>
<name>A0A412FIT0_9FIRM</name>
<evidence type="ECO:0000313" key="2">
    <source>
        <dbReference type="Proteomes" id="UP000284178"/>
    </source>
</evidence>
<dbReference type="InterPro" id="IPR029058">
    <property type="entry name" value="AB_hydrolase_fold"/>
</dbReference>
<evidence type="ECO:0008006" key="3">
    <source>
        <dbReference type="Google" id="ProtNLM"/>
    </source>
</evidence>
<reference evidence="1 2" key="1">
    <citation type="submission" date="2018-08" db="EMBL/GenBank/DDBJ databases">
        <title>A genome reference for cultivated species of the human gut microbiota.</title>
        <authorList>
            <person name="Zou Y."/>
            <person name="Xue W."/>
            <person name="Luo G."/>
        </authorList>
    </citation>
    <scope>NUCLEOTIDE SEQUENCE [LARGE SCALE GENOMIC DNA]</scope>
    <source>
        <strain evidence="1 2">AF24-29</strain>
    </source>
</reference>
<accession>A0A412FIT0</accession>
<dbReference type="GO" id="GO:0004185">
    <property type="term" value="F:serine-type carboxypeptidase activity"/>
    <property type="evidence" value="ECO:0007669"/>
    <property type="project" value="InterPro"/>
</dbReference>
<organism evidence="1 2">
    <name type="scientific">Holdemania filiformis</name>
    <dbReference type="NCBI Taxonomy" id="61171"/>
    <lineage>
        <taxon>Bacteria</taxon>
        <taxon>Bacillati</taxon>
        <taxon>Bacillota</taxon>
        <taxon>Erysipelotrichia</taxon>
        <taxon>Erysipelotrichales</taxon>
        <taxon>Erysipelotrichaceae</taxon>
        <taxon>Holdemania</taxon>
    </lineage>
</organism>
<dbReference type="EMBL" id="QRUP01000029">
    <property type="protein sequence ID" value="RGR68040.1"/>
    <property type="molecule type" value="Genomic_DNA"/>
</dbReference>
<dbReference type="InterPro" id="IPR001563">
    <property type="entry name" value="Peptidase_S10"/>
</dbReference>
<protein>
    <recommendedName>
        <fullName evidence="3">Peptidase S10</fullName>
    </recommendedName>
</protein>
<dbReference type="SUPFAM" id="SSF53474">
    <property type="entry name" value="alpha/beta-Hydrolases"/>
    <property type="match status" value="1"/>
</dbReference>
<dbReference type="Proteomes" id="UP000284178">
    <property type="component" value="Unassembled WGS sequence"/>
</dbReference>
<keyword evidence="2" id="KW-1185">Reference proteome</keyword>
<dbReference type="Pfam" id="PF00450">
    <property type="entry name" value="Peptidase_S10"/>
    <property type="match status" value="1"/>
</dbReference>
<dbReference type="GeneID" id="83016984"/>
<dbReference type="GO" id="GO:0006508">
    <property type="term" value="P:proteolysis"/>
    <property type="evidence" value="ECO:0007669"/>
    <property type="project" value="InterPro"/>
</dbReference>
<comment type="caution">
    <text evidence="1">The sequence shown here is derived from an EMBL/GenBank/DDBJ whole genome shotgun (WGS) entry which is preliminary data.</text>
</comment>